<dbReference type="Pfam" id="PF07812">
    <property type="entry name" value="TfuA"/>
    <property type="match status" value="1"/>
</dbReference>
<dbReference type="Proteomes" id="UP000528286">
    <property type="component" value="Unassembled WGS sequence"/>
</dbReference>
<proteinExistence type="predicted"/>
<dbReference type="AlphaFoldDB" id="A0A7W6NK33"/>
<comment type="caution">
    <text evidence="2">The sequence shown here is derived from an EMBL/GenBank/DDBJ whole genome shotgun (WGS) entry which is preliminary data.</text>
</comment>
<name>A0A7W6NK33_9HYPH</name>
<gene>
    <name evidence="2" type="ORF">GGR23_002217</name>
</gene>
<feature type="domain" description="TfuA-like core" evidence="1">
    <location>
        <begin position="51"/>
        <end position="170"/>
    </location>
</feature>
<accession>A0A7W6NK33</accession>
<dbReference type="RefSeq" id="WP_183366309.1">
    <property type="nucleotide sequence ID" value="NZ_JACIEZ010000003.1"/>
</dbReference>
<keyword evidence="3" id="KW-1185">Reference proteome</keyword>
<protein>
    <recommendedName>
        <fullName evidence="1">TfuA-like core domain-containing protein</fullName>
    </recommendedName>
</protein>
<dbReference type="InterPro" id="IPR012924">
    <property type="entry name" value="TfuA_core"/>
</dbReference>
<sequence length="240" mass="25287">MKIVFVGPSLSVPVAEQDALRSEGLLLLPPARRGDLLAAAEAGASVIGLIDGAFETVPSVWHKEILHALANGIAVYGAASMGALRAAECAAFGMIPAGRIAVDYASGLRIDDSDVAQLHGPMEFGYPALTEPLVTVEAVLSAALGGGVLSVAEHAALKDAAMALHFKDRTWPAMFRSSGLLLASDVPDALAALRQTVNPKRDDARTLLSCVRAAPPQRRAAPSHWTLSETEHYRRTLNPR</sequence>
<evidence type="ECO:0000313" key="2">
    <source>
        <dbReference type="EMBL" id="MBB4065030.1"/>
    </source>
</evidence>
<evidence type="ECO:0000259" key="1">
    <source>
        <dbReference type="Pfam" id="PF07812"/>
    </source>
</evidence>
<evidence type="ECO:0000313" key="3">
    <source>
        <dbReference type="Proteomes" id="UP000528286"/>
    </source>
</evidence>
<reference evidence="2 3" key="1">
    <citation type="submission" date="2020-08" db="EMBL/GenBank/DDBJ databases">
        <title>Genomic Encyclopedia of Type Strains, Phase IV (KMG-IV): sequencing the most valuable type-strain genomes for metagenomic binning, comparative biology and taxonomic classification.</title>
        <authorList>
            <person name="Goeker M."/>
        </authorList>
    </citation>
    <scope>NUCLEOTIDE SEQUENCE [LARGE SCALE GENOMIC DNA]</scope>
    <source>
        <strain evidence="2 3">DSM 29853</strain>
    </source>
</reference>
<organism evidence="2 3">
    <name type="scientific">Gellertiella hungarica</name>
    <dbReference type="NCBI Taxonomy" id="1572859"/>
    <lineage>
        <taxon>Bacteria</taxon>
        <taxon>Pseudomonadati</taxon>
        <taxon>Pseudomonadota</taxon>
        <taxon>Alphaproteobacteria</taxon>
        <taxon>Hyphomicrobiales</taxon>
        <taxon>Rhizobiaceae</taxon>
        <taxon>Gellertiella</taxon>
    </lineage>
</organism>
<dbReference type="EMBL" id="JACIEZ010000003">
    <property type="protein sequence ID" value="MBB4065030.1"/>
    <property type="molecule type" value="Genomic_DNA"/>
</dbReference>